<dbReference type="AlphaFoldDB" id="A0A370H381"/>
<keyword evidence="4" id="KW-1185">Reference proteome</keyword>
<dbReference type="PANTHER" id="PTHR40076:SF1">
    <property type="entry name" value="MEMBRANE PROTEIN"/>
    <property type="match status" value="1"/>
</dbReference>
<dbReference type="InterPro" id="IPR010380">
    <property type="entry name" value="DUF975"/>
</dbReference>
<feature type="transmembrane region" description="Helical" evidence="2">
    <location>
        <begin position="236"/>
        <end position="255"/>
    </location>
</feature>
<proteinExistence type="predicted"/>
<keyword evidence="2" id="KW-0472">Membrane</keyword>
<sequence length="353" mass="35805">MPGAAGYPQFEGPGAAQYGSEPVEAPPAMSSPSASGGAPIPPPAPGRHAAAPGNQPASAEQASGAPAGAAPGAPPGTAPGQGGPTYGPPTQPMPGYGDPSYGPPGQPPPGWTPPPGAMTSEYGQAPPEYDQAPPGYGQQQGAAAPVPPPAGLNVGDALGYGWHKFRDNPIPWIAVTLVGFVAYLAVTLVINVGDVNSLLPLLLIFLVVALVVWLLQAAMIRGGLYECDGTPPDFQAFFGFVNAGNVLLTALLVFVAASVGIALFVIPGIIVGFLCMFSLHFVIDRDLDPFSAIKASAELVIANLGPVLLLALAVVVMTFFSMLLCGIPLLVTGPLTAIAVTYSYRILVDGLIA</sequence>
<evidence type="ECO:0000313" key="3">
    <source>
        <dbReference type="EMBL" id="RDI50670.1"/>
    </source>
</evidence>
<feature type="transmembrane region" description="Helical" evidence="2">
    <location>
        <begin position="198"/>
        <end position="215"/>
    </location>
</feature>
<comment type="caution">
    <text evidence="3">The sequence shown here is derived from an EMBL/GenBank/DDBJ whole genome shotgun (WGS) entry which is preliminary data.</text>
</comment>
<accession>A0A370H381</accession>
<dbReference type="EMBL" id="QQAZ01000005">
    <property type="protein sequence ID" value="RDI50670.1"/>
    <property type="molecule type" value="Genomic_DNA"/>
</dbReference>
<feature type="transmembrane region" description="Helical" evidence="2">
    <location>
        <begin position="295"/>
        <end position="320"/>
    </location>
</feature>
<keyword evidence="2" id="KW-1133">Transmembrane helix</keyword>
<evidence type="ECO:0000256" key="1">
    <source>
        <dbReference type="SAM" id="MobiDB-lite"/>
    </source>
</evidence>
<feature type="transmembrane region" description="Helical" evidence="2">
    <location>
        <begin position="172"/>
        <end position="192"/>
    </location>
</feature>
<name>A0A370H381_9NOCA</name>
<organism evidence="3 4">
    <name type="scientific">Nocardia mexicana</name>
    <dbReference type="NCBI Taxonomy" id="279262"/>
    <lineage>
        <taxon>Bacteria</taxon>
        <taxon>Bacillati</taxon>
        <taxon>Actinomycetota</taxon>
        <taxon>Actinomycetes</taxon>
        <taxon>Mycobacteriales</taxon>
        <taxon>Nocardiaceae</taxon>
        <taxon>Nocardia</taxon>
    </lineage>
</organism>
<protein>
    <submittedName>
        <fullName evidence="3">Putative membrane protein</fullName>
    </submittedName>
</protein>
<reference evidence="3 4" key="1">
    <citation type="submission" date="2018-07" db="EMBL/GenBank/DDBJ databases">
        <title>Genomic Encyclopedia of Type Strains, Phase IV (KMG-IV): sequencing the most valuable type-strain genomes for metagenomic binning, comparative biology and taxonomic classification.</title>
        <authorList>
            <person name="Goeker M."/>
        </authorList>
    </citation>
    <scope>NUCLEOTIDE SEQUENCE [LARGE SCALE GENOMIC DNA]</scope>
    <source>
        <strain evidence="3 4">DSM 44952</strain>
    </source>
</reference>
<dbReference type="Proteomes" id="UP000255355">
    <property type="component" value="Unassembled WGS sequence"/>
</dbReference>
<feature type="transmembrane region" description="Helical" evidence="2">
    <location>
        <begin position="326"/>
        <end position="347"/>
    </location>
</feature>
<feature type="compositionally biased region" description="Low complexity" evidence="1">
    <location>
        <begin position="26"/>
        <end position="38"/>
    </location>
</feature>
<feature type="region of interest" description="Disordered" evidence="1">
    <location>
        <begin position="1"/>
        <end position="148"/>
    </location>
</feature>
<keyword evidence="2" id="KW-0812">Transmembrane</keyword>
<feature type="transmembrane region" description="Helical" evidence="2">
    <location>
        <begin position="261"/>
        <end position="283"/>
    </location>
</feature>
<feature type="compositionally biased region" description="Low complexity" evidence="1">
    <location>
        <begin position="131"/>
        <end position="144"/>
    </location>
</feature>
<dbReference type="PANTHER" id="PTHR40076">
    <property type="entry name" value="MEMBRANE PROTEIN-RELATED"/>
    <property type="match status" value="1"/>
</dbReference>
<feature type="compositionally biased region" description="Pro residues" evidence="1">
    <location>
        <begin position="101"/>
        <end position="116"/>
    </location>
</feature>
<feature type="compositionally biased region" description="Low complexity" evidence="1">
    <location>
        <begin position="46"/>
        <end position="71"/>
    </location>
</feature>
<evidence type="ECO:0000313" key="4">
    <source>
        <dbReference type="Proteomes" id="UP000255355"/>
    </source>
</evidence>
<gene>
    <name evidence="3" type="ORF">DFR68_105147</name>
</gene>
<dbReference type="STRING" id="1210089.GCA_001613165_02637"/>
<evidence type="ECO:0000256" key="2">
    <source>
        <dbReference type="SAM" id="Phobius"/>
    </source>
</evidence>